<keyword evidence="3" id="KW-1185">Reference proteome</keyword>
<accession>U7Q9R0</accession>
<dbReference type="EMBL" id="AUZM01000190">
    <property type="protein sequence ID" value="ERT03830.1"/>
    <property type="molecule type" value="Genomic_DNA"/>
</dbReference>
<evidence type="ECO:0000313" key="1">
    <source>
        <dbReference type="EMBL" id="ERT03830.1"/>
    </source>
</evidence>
<dbReference type="EMBL" id="AUZM01000091">
    <property type="protein sequence ID" value="ERT04559.1"/>
    <property type="molecule type" value="Genomic_DNA"/>
</dbReference>
<reference evidence="2 3" key="1">
    <citation type="journal article" date="2013" name="Front. Microbiol.">
        <title>Comparative genomic analyses of the cyanobacterium, Lyngbya aestuarii BL J, a powerful hydrogen producer.</title>
        <authorList>
            <person name="Kothari A."/>
            <person name="Vaughn M."/>
            <person name="Garcia-Pichel F."/>
        </authorList>
    </citation>
    <scope>NUCLEOTIDE SEQUENCE [LARGE SCALE GENOMIC DNA]</scope>
    <source>
        <strain evidence="2 3">BL J</strain>
    </source>
</reference>
<comment type="caution">
    <text evidence="2">The sequence shown here is derived from an EMBL/GenBank/DDBJ whole genome shotgun (WGS) entry which is preliminary data.</text>
</comment>
<name>U7Q9R0_9CYAN</name>
<proteinExistence type="predicted"/>
<evidence type="ECO:0000313" key="2">
    <source>
        <dbReference type="EMBL" id="ERT04559.1"/>
    </source>
</evidence>
<gene>
    <name evidence="2" type="ORF">M595_5495</name>
    <name evidence="1" type="ORF">M595_6230</name>
</gene>
<organism evidence="2 3">
    <name type="scientific">Lyngbya aestuarii BL J</name>
    <dbReference type="NCBI Taxonomy" id="1348334"/>
    <lineage>
        <taxon>Bacteria</taxon>
        <taxon>Bacillati</taxon>
        <taxon>Cyanobacteriota</taxon>
        <taxon>Cyanophyceae</taxon>
        <taxon>Oscillatoriophycideae</taxon>
        <taxon>Oscillatoriales</taxon>
        <taxon>Microcoleaceae</taxon>
        <taxon>Lyngbya</taxon>
    </lineage>
</organism>
<dbReference type="AlphaFoldDB" id="U7Q9R0"/>
<protein>
    <submittedName>
        <fullName evidence="2">Uncharacterized protein</fullName>
    </submittedName>
</protein>
<evidence type="ECO:0000313" key="3">
    <source>
        <dbReference type="Proteomes" id="UP000017127"/>
    </source>
</evidence>
<sequence>MSRLQGLNTLKLEGENWLLSKEQTSFQSRNSAKSRGLSFIFVSSEIG</sequence>
<dbReference type="Proteomes" id="UP000017127">
    <property type="component" value="Unassembled WGS sequence"/>
</dbReference>